<accession>A0ABM7URN1</accession>
<dbReference type="NCBIfam" id="NF047613">
    <property type="entry name" value="LIC11625_fam"/>
    <property type="match status" value="1"/>
</dbReference>
<keyword evidence="1" id="KW-0732">Signal</keyword>
<proteinExistence type="predicted"/>
<evidence type="ECO:0000313" key="2">
    <source>
        <dbReference type="EMBL" id="BDA78948.1"/>
    </source>
</evidence>
<protein>
    <submittedName>
        <fullName evidence="2">Uncharacterized protein</fullName>
    </submittedName>
</protein>
<feature type="chain" id="PRO_5045864855" evidence="1">
    <location>
        <begin position="22"/>
        <end position="146"/>
    </location>
</feature>
<keyword evidence="3" id="KW-1185">Reference proteome</keyword>
<organism evidence="2 3">
    <name type="scientific">Leptospira kobayashii</name>
    <dbReference type="NCBI Taxonomy" id="1917830"/>
    <lineage>
        <taxon>Bacteria</taxon>
        <taxon>Pseudomonadati</taxon>
        <taxon>Spirochaetota</taxon>
        <taxon>Spirochaetia</taxon>
        <taxon>Leptospirales</taxon>
        <taxon>Leptospiraceae</taxon>
        <taxon>Leptospira</taxon>
    </lineage>
</organism>
<dbReference type="Proteomes" id="UP000245263">
    <property type="component" value="Chromosome 1"/>
</dbReference>
<name>A0ABM7URN1_9LEPT</name>
<reference evidence="2 3" key="1">
    <citation type="submission" date="2021-08" db="EMBL/GenBank/DDBJ databases">
        <title>Complete genome sequence of Leptospira kobayashii strain E30.</title>
        <authorList>
            <person name="Nakao R."/>
            <person name="Nakamura S."/>
            <person name="Masuzawa T."/>
            <person name="Koizumi N."/>
        </authorList>
    </citation>
    <scope>NUCLEOTIDE SEQUENCE [LARGE SCALE GENOMIC DNA]</scope>
    <source>
        <strain evidence="2 3">E30</strain>
    </source>
</reference>
<sequence>MKVLFLLIFTLFFGQILFAQAAETGGLAEEFTRLEDYLRNQKLTPEEKKKIFETNVINSLRVTLARKVREPKKELKDLKFQDVKTERPEGTNNLYVKYKNFVISYSYSADPESYYISPFEEKVLEKPNGADLNAAHSDEKVVTPPK</sequence>
<gene>
    <name evidence="2" type="ORF">LPTSP3_g18780</name>
</gene>
<evidence type="ECO:0000313" key="3">
    <source>
        <dbReference type="Proteomes" id="UP000245263"/>
    </source>
</evidence>
<dbReference type="RefSeq" id="WP_109019897.1">
    <property type="nucleotide sequence ID" value="NZ_AP025028.1"/>
</dbReference>
<evidence type="ECO:0000256" key="1">
    <source>
        <dbReference type="SAM" id="SignalP"/>
    </source>
</evidence>
<dbReference type="EMBL" id="AP025028">
    <property type="protein sequence ID" value="BDA78948.1"/>
    <property type="molecule type" value="Genomic_DNA"/>
</dbReference>
<feature type="signal peptide" evidence="1">
    <location>
        <begin position="1"/>
        <end position="21"/>
    </location>
</feature>